<keyword evidence="4" id="KW-0804">Transcription</keyword>
<evidence type="ECO:0000259" key="7">
    <source>
        <dbReference type="PROSITE" id="PS50982"/>
    </source>
</evidence>
<dbReference type="PANTHER" id="PTHR12396">
    <property type="entry name" value="METHYL-CPG BINDING PROTEIN, MBD"/>
    <property type="match status" value="1"/>
</dbReference>
<feature type="domain" description="MBD" evidence="7">
    <location>
        <begin position="108"/>
        <end position="186"/>
    </location>
</feature>
<keyword evidence="9" id="KW-1185">Reference proteome</keyword>
<sequence>MTEAAPVSSIPTETVNGGEFRDDCLPSDPLLQSGTYIDAESNVSVETTTPNKGVPDEGNASDLAPAPAATAAAAAVAVAVAAESTLEMQITVSKAETVTPQRRQNRSVDVNAERPSWLPDNWNIETRVRTSGATAGTVDRYYHEPGSGRKFRSKNEVLYFLETGKRKKANTGSDPTTPSDTTSGKKQKKSGSKTKKVTSFYFDSVNPPHSVCWVQTDSNADTWAASCNGSMVPEGRKQEWDAVFSSVSQLRRRTTQVGR</sequence>
<feature type="region of interest" description="Disordered" evidence="6">
    <location>
        <begin position="162"/>
        <end position="193"/>
    </location>
</feature>
<feature type="compositionally biased region" description="Polar residues" evidence="6">
    <location>
        <begin position="30"/>
        <end position="51"/>
    </location>
</feature>
<protein>
    <recommendedName>
        <fullName evidence="7">MBD domain-containing protein</fullName>
    </recommendedName>
</protein>
<keyword evidence="2" id="KW-0805">Transcription regulation</keyword>
<comment type="subcellular location">
    <subcellularLocation>
        <location evidence="1">Nucleus</location>
    </subcellularLocation>
</comment>
<evidence type="ECO:0000256" key="4">
    <source>
        <dbReference type="ARBA" id="ARBA00023163"/>
    </source>
</evidence>
<evidence type="ECO:0000313" key="9">
    <source>
        <dbReference type="Proteomes" id="UP000823775"/>
    </source>
</evidence>
<comment type="caution">
    <text evidence="8">The sequence shown here is derived from an EMBL/GenBank/DDBJ whole genome shotgun (WGS) entry which is preliminary data.</text>
</comment>
<dbReference type="InterPro" id="IPR001739">
    <property type="entry name" value="Methyl_CpG_DNA-bd"/>
</dbReference>
<dbReference type="EMBL" id="JACEIK010000831">
    <property type="protein sequence ID" value="MCD7462721.1"/>
    <property type="molecule type" value="Genomic_DNA"/>
</dbReference>
<dbReference type="PANTHER" id="PTHR12396:SF46">
    <property type="entry name" value="METHYL-CPG-BINDING DOMAIN-CONTAINING PROTEIN 6"/>
    <property type="match status" value="1"/>
</dbReference>
<evidence type="ECO:0000256" key="6">
    <source>
        <dbReference type="SAM" id="MobiDB-lite"/>
    </source>
</evidence>
<dbReference type="SUPFAM" id="SSF54171">
    <property type="entry name" value="DNA-binding domain"/>
    <property type="match status" value="1"/>
</dbReference>
<dbReference type="Proteomes" id="UP000823775">
    <property type="component" value="Unassembled WGS sequence"/>
</dbReference>
<reference evidence="8 9" key="1">
    <citation type="journal article" date="2021" name="BMC Genomics">
        <title>Datura genome reveals duplications of psychoactive alkaloid biosynthetic genes and high mutation rate following tissue culture.</title>
        <authorList>
            <person name="Rajewski A."/>
            <person name="Carter-House D."/>
            <person name="Stajich J."/>
            <person name="Litt A."/>
        </authorList>
    </citation>
    <scope>NUCLEOTIDE SEQUENCE [LARGE SCALE GENOMIC DNA]</scope>
    <source>
        <strain evidence="8">AR-01</strain>
    </source>
</reference>
<accession>A0ABS8SV90</accession>
<keyword evidence="5" id="KW-0539">Nucleus</keyword>
<evidence type="ECO:0000256" key="3">
    <source>
        <dbReference type="ARBA" id="ARBA00023125"/>
    </source>
</evidence>
<keyword evidence="3" id="KW-0238">DNA-binding</keyword>
<evidence type="ECO:0000313" key="8">
    <source>
        <dbReference type="EMBL" id="MCD7462721.1"/>
    </source>
</evidence>
<dbReference type="Gene3D" id="3.30.890.10">
    <property type="entry name" value="Methyl-cpg-binding Protein 2, Chain A"/>
    <property type="match status" value="1"/>
</dbReference>
<feature type="region of interest" description="Disordered" evidence="6">
    <location>
        <begin position="1"/>
        <end position="63"/>
    </location>
</feature>
<name>A0ABS8SV90_DATST</name>
<evidence type="ECO:0000256" key="1">
    <source>
        <dbReference type="ARBA" id="ARBA00004123"/>
    </source>
</evidence>
<evidence type="ECO:0000256" key="2">
    <source>
        <dbReference type="ARBA" id="ARBA00023015"/>
    </source>
</evidence>
<dbReference type="InterPro" id="IPR016177">
    <property type="entry name" value="DNA-bd_dom_sf"/>
</dbReference>
<gene>
    <name evidence="8" type="ORF">HAX54_049256</name>
</gene>
<evidence type="ECO:0000256" key="5">
    <source>
        <dbReference type="ARBA" id="ARBA00023242"/>
    </source>
</evidence>
<organism evidence="8 9">
    <name type="scientific">Datura stramonium</name>
    <name type="common">Jimsonweed</name>
    <name type="synonym">Common thornapple</name>
    <dbReference type="NCBI Taxonomy" id="4076"/>
    <lineage>
        <taxon>Eukaryota</taxon>
        <taxon>Viridiplantae</taxon>
        <taxon>Streptophyta</taxon>
        <taxon>Embryophyta</taxon>
        <taxon>Tracheophyta</taxon>
        <taxon>Spermatophyta</taxon>
        <taxon>Magnoliopsida</taxon>
        <taxon>eudicotyledons</taxon>
        <taxon>Gunneridae</taxon>
        <taxon>Pentapetalae</taxon>
        <taxon>asterids</taxon>
        <taxon>lamiids</taxon>
        <taxon>Solanales</taxon>
        <taxon>Solanaceae</taxon>
        <taxon>Solanoideae</taxon>
        <taxon>Datureae</taxon>
        <taxon>Datura</taxon>
    </lineage>
</organism>
<dbReference type="PROSITE" id="PS50982">
    <property type="entry name" value="MBD"/>
    <property type="match status" value="1"/>
</dbReference>
<feature type="compositionally biased region" description="Low complexity" evidence="6">
    <location>
        <begin position="171"/>
        <end position="184"/>
    </location>
</feature>
<proteinExistence type="predicted"/>
<dbReference type="Pfam" id="PF01429">
    <property type="entry name" value="MBD"/>
    <property type="match status" value="1"/>
</dbReference>